<evidence type="ECO:0000313" key="2">
    <source>
        <dbReference type="EMBL" id="MDO2409430.1"/>
    </source>
</evidence>
<evidence type="ECO:0000313" key="3">
    <source>
        <dbReference type="Proteomes" id="UP001171111"/>
    </source>
</evidence>
<protein>
    <submittedName>
        <fullName evidence="2">Uncharacterized protein</fullName>
    </submittedName>
</protein>
<evidence type="ECO:0000256" key="1">
    <source>
        <dbReference type="SAM" id="Coils"/>
    </source>
</evidence>
<dbReference type="Proteomes" id="UP001171111">
    <property type="component" value="Unassembled WGS sequence"/>
</dbReference>
<dbReference type="EMBL" id="JAULJQ010000005">
    <property type="protein sequence ID" value="MDO2409430.1"/>
    <property type="molecule type" value="Genomic_DNA"/>
</dbReference>
<keyword evidence="1" id="KW-0175">Coiled coil</keyword>
<organism evidence="2 3">
    <name type="scientific">Campylobacter magnus</name>
    <dbReference type="NCBI Taxonomy" id="3026462"/>
    <lineage>
        <taxon>Bacteria</taxon>
        <taxon>Pseudomonadati</taxon>
        <taxon>Campylobacterota</taxon>
        <taxon>Epsilonproteobacteria</taxon>
        <taxon>Campylobacterales</taxon>
        <taxon>Campylobacteraceae</taxon>
        <taxon>Campylobacter</taxon>
    </lineage>
</organism>
<accession>A0ABT8T6T9</accession>
<reference evidence="2 3" key="1">
    <citation type="submission" date="2023-06" db="EMBL/GenBank/DDBJ databases">
        <title>Campylobacter magnum sp. nov., isolated from cecal contents of domestic pigs (Sus scrofa domesticus).</title>
        <authorList>
            <person name="Papic B."/>
            <person name="Gruntar I."/>
        </authorList>
    </citation>
    <scope>NUCLEOTIDE SEQUENCE [LARGE SCALE GENOMIC DNA]</scope>
    <source>
        <strain evidence="3">34484-21</strain>
    </source>
</reference>
<feature type="coiled-coil region" evidence="1">
    <location>
        <begin position="243"/>
        <end position="270"/>
    </location>
</feature>
<sequence>MQVANLRFLLRDDAIIRVLEEDNLPYKKQRFLLFAVQKNSKLELSKSAKSAVSNALYFLEYSFSLNGLYYIIKSYDFCDTCVLEVRFNDAREIVDFIMPSMLANHCGKNITNDERYSEINLALFGNPNYKSDFNAVIERAKLCGDFALLAPGQLSSFEGAKIALYGVLENTNIAVLDFLVKKNTKSLKNLIFALEKNYHLCLCCGSGFDEQIFSSFNAKFCEYLALANSLGEQNYLCDYMSAQNIESKSLKELKKERNIAEDELVLKLGDFSSALRDFSVMLSDESDFYSGEHGKKALKASMALKLQNAIKDYENAPNTSAKSALKESSKHLYHALCAFGQMYNAKLSAKLEKKLLAILEIYAHCDKCEFLAKSFALPQMEIINKKLLHSAEESLKKIAKKHAKSIKICQEFWQILNFYH</sequence>
<name>A0ABT8T6T9_9BACT</name>
<dbReference type="RefSeq" id="WP_302244302.1">
    <property type="nucleotide sequence ID" value="NZ_JAULJQ010000005.1"/>
</dbReference>
<gene>
    <name evidence="2" type="ORF">Q2362_04865</name>
</gene>
<comment type="caution">
    <text evidence="2">The sequence shown here is derived from an EMBL/GenBank/DDBJ whole genome shotgun (WGS) entry which is preliminary data.</text>
</comment>
<keyword evidence="3" id="KW-1185">Reference proteome</keyword>
<proteinExistence type="predicted"/>